<evidence type="ECO:0000313" key="3">
    <source>
        <dbReference type="Proteomes" id="UP001244341"/>
    </source>
</evidence>
<feature type="region of interest" description="Disordered" evidence="1">
    <location>
        <begin position="55"/>
        <end position="86"/>
    </location>
</feature>
<gene>
    <name evidence="2" type="ORF">OEZ85_011689</name>
</gene>
<dbReference type="Proteomes" id="UP001244341">
    <property type="component" value="Chromosome 3b"/>
</dbReference>
<reference evidence="2 3" key="1">
    <citation type="submission" date="2023-05" db="EMBL/GenBank/DDBJ databases">
        <title>A 100% complete, gapless, phased diploid assembly of the Scenedesmus obliquus UTEX 3031 genome.</title>
        <authorList>
            <person name="Biondi T.C."/>
            <person name="Hanschen E.R."/>
            <person name="Kwon T."/>
            <person name="Eng W."/>
            <person name="Kruse C.P.S."/>
            <person name="Koehler S.I."/>
            <person name="Kunde Y."/>
            <person name="Gleasner C.D."/>
            <person name="You Mak K.T."/>
            <person name="Polle J."/>
            <person name="Hovde B.T."/>
            <person name="Starkenburg S.R."/>
        </authorList>
    </citation>
    <scope>NUCLEOTIDE SEQUENCE [LARGE SCALE GENOMIC DNA]</scope>
    <source>
        <strain evidence="2 3">DOE0152z</strain>
    </source>
</reference>
<name>A0ABY8TRV4_TETOB</name>
<keyword evidence="3" id="KW-1185">Reference proteome</keyword>
<evidence type="ECO:0000313" key="2">
    <source>
        <dbReference type="EMBL" id="WIA11584.1"/>
    </source>
</evidence>
<protein>
    <submittedName>
        <fullName evidence="2">Uncharacterized protein</fullName>
    </submittedName>
</protein>
<organism evidence="2 3">
    <name type="scientific">Tetradesmus obliquus</name>
    <name type="common">Green alga</name>
    <name type="synonym">Acutodesmus obliquus</name>
    <dbReference type="NCBI Taxonomy" id="3088"/>
    <lineage>
        <taxon>Eukaryota</taxon>
        <taxon>Viridiplantae</taxon>
        <taxon>Chlorophyta</taxon>
        <taxon>core chlorophytes</taxon>
        <taxon>Chlorophyceae</taxon>
        <taxon>CS clade</taxon>
        <taxon>Sphaeropleales</taxon>
        <taxon>Scenedesmaceae</taxon>
        <taxon>Tetradesmus</taxon>
    </lineage>
</organism>
<accession>A0ABY8TRV4</accession>
<dbReference type="EMBL" id="CP126210">
    <property type="protein sequence ID" value="WIA11584.1"/>
    <property type="molecule type" value="Genomic_DNA"/>
</dbReference>
<proteinExistence type="predicted"/>
<sequence length="86" mass="9712">MLPQTLTSAGRERLAARLAECWQQPEIEIHPGIPVAAAAGRTSARQRQAFEQLQANSVAWPQRQPDARNRRSSIPSWRFGGRRMFS</sequence>
<evidence type="ECO:0000256" key="1">
    <source>
        <dbReference type="SAM" id="MobiDB-lite"/>
    </source>
</evidence>